<name>A0A2T7D667_9POAL</name>
<keyword evidence="3" id="KW-1185">Reference proteome</keyword>
<evidence type="ECO:0000313" key="2">
    <source>
        <dbReference type="EMBL" id="PUZ51063.1"/>
    </source>
</evidence>
<organism evidence="2 3">
    <name type="scientific">Panicum hallii var. hallii</name>
    <dbReference type="NCBI Taxonomy" id="1504633"/>
    <lineage>
        <taxon>Eukaryota</taxon>
        <taxon>Viridiplantae</taxon>
        <taxon>Streptophyta</taxon>
        <taxon>Embryophyta</taxon>
        <taxon>Tracheophyta</taxon>
        <taxon>Spermatophyta</taxon>
        <taxon>Magnoliopsida</taxon>
        <taxon>Liliopsida</taxon>
        <taxon>Poales</taxon>
        <taxon>Poaceae</taxon>
        <taxon>PACMAD clade</taxon>
        <taxon>Panicoideae</taxon>
        <taxon>Panicodae</taxon>
        <taxon>Paniceae</taxon>
        <taxon>Panicinae</taxon>
        <taxon>Panicum</taxon>
        <taxon>Panicum sect. Panicum</taxon>
    </lineage>
</organism>
<protein>
    <submittedName>
        <fullName evidence="2">Uncharacterized protein</fullName>
    </submittedName>
</protein>
<dbReference type="EMBL" id="CM009754">
    <property type="protein sequence ID" value="PUZ51063.1"/>
    <property type="molecule type" value="Genomic_DNA"/>
</dbReference>
<feature type="region of interest" description="Disordered" evidence="1">
    <location>
        <begin position="73"/>
        <end position="103"/>
    </location>
</feature>
<dbReference type="Proteomes" id="UP000244336">
    <property type="component" value="Chromosome 6"/>
</dbReference>
<dbReference type="Gramene" id="PUZ51063">
    <property type="protein sequence ID" value="PUZ51063"/>
    <property type="gene ID" value="GQ55_6G142800"/>
</dbReference>
<evidence type="ECO:0000313" key="3">
    <source>
        <dbReference type="Proteomes" id="UP000244336"/>
    </source>
</evidence>
<proteinExistence type="predicted"/>
<accession>A0A2T7D667</accession>
<sequence>MVFADFFQSSPTFFPVKTSLIVGCVFRSSRRRRPGKYLPPPFVVARRSAAKVFRSVPRACFFFHPTRAPSSNTFDALPRSHGSRAVNEAGGSMGHGSHQRKCREPATRLLFRWTGDQPDARI</sequence>
<evidence type="ECO:0000256" key="1">
    <source>
        <dbReference type="SAM" id="MobiDB-lite"/>
    </source>
</evidence>
<gene>
    <name evidence="2" type="ORF">GQ55_6G142800</name>
</gene>
<dbReference type="AlphaFoldDB" id="A0A2T7D667"/>
<reference evidence="2 3" key="1">
    <citation type="submission" date="2018-04" db="EMBL/GenBank/DDBJ databases">
        <title>WGS assembly of Panicum hallii var. hallii HAL2.</title>
        <authorList>
            <person name="Lovell J."/>
            <person name="Jenkins J."/>
            <person name="Lowry D."/>
            <person name="Mamidi S."/>
            <person name="Sreedasyam A."/>
            <person name="Weng X."/>
            <person name="Barry K."/>
            <person name="Bonette J."/>
            <person name="Campitelli B."/>
            <person name="Daum C."/>
            <person name="Gordon S."/>
            <person name="Gould B."/>
            <person name="Lipzen A."/>
            <person name="MacQueen A."/>
            <person name="Palacio-Mejia J."/>
            <person name="Plott C."/>
            <person name="Shakirov E."/>
            <person name="Shu S."/>
            <person name="Yoshinaga Y."/>
            <person name="Zane M."/>
            <person name="Rokhsar D."/>
            <person name="Grimwood J."/>
            <person name="Schmutz J."/>
            <person name="Juenger T."/>
        </authorList>
    </citation>
    <scope>NUCLEOTIDE SEQUENCE [LARGE SCALE GENOMIC DNA]</scope>
    <source>
        <strain evidence="3">cv. HAL2</strain>
    </source>
</reference>